<comment type="caution">
    <text evidence="2">The sequence shown here is derived from an EMBL/GenBank/DDBJ whole genome shotgun (WGS) entry which is preliminary data.</text>
</comment>
<accession>A0AAW0YWT5</accession>
<reference evidence="2 3" key="1">
    <citation type="journal article" date="2024" name="bioRxiv">
        <title>Comparative genomics of Cryptococcus and Kwoniella reveals pathogenesis evolution and contrasting karyotype dynamics via intercentromeric recombination or chromosome fusion.</title>
        <authorList>
            <person name="Coelho M.A."/>
            <person name="David-Palma M."/>
            <person name="Shea T."/>
            <person name="Bowers K."/>
            <person name="McGinley-Smith S."/>
            <person name="Mohammad A.W."/>
            <person name="Gnirke A."/>
            <person name="Yurkov A.M."/>
            <person name="Nowrousian M."/>
            <person name="Sun S."/>
            <person name="Cuomo C.A."/>
            <person name="Heitman J."/>
        </authorList>
    </citation>
    <scope>NUCLEOTIDE SEQUENCE [LARGE SCALE GENOMIC DNA]</scope>
    <source>
        <strain evidence="2 3">CBS 13917</strain>
    </source>
</reference>
<proteinExistence type="predicted"/>
<evidence type="ECO:0000256" key="1">
    <source>
        <dbReference type="SAM" id="Coils"/>
    </source>
</evidence>
<protein>
    <recommendedName>
        <fullName evidence="4">Respiratory supercomplex factor 1, mitochondrial</fullName>
    </recommendedName>
</protein>
<sequence length="176" mass="19245">MPSSASLAEKERREAHQQRAYEIQLAGGMQGAARWTVYGAIACTLGHYAWPGFRRQTLGLKAFLTTSATIFGLVVGADNHLLQYEHGLREAENEIRRQARASLALEGRIATESEIRGWREGNERRKMEEKSVVEEKLRKEGLTKGEIEAVTGGDGLGPALDVGLVASDGRGLGRRG</sequence>
<dbReference type="Proteomes" id="UP001388673">
    <property type="component" value="Unassembled WGS sequence"/>
</dbReference>
<keyword evidence="1" id="KW-0175">Coiled coil</keyword>
<evidence type="ECO:0000313" key="2">
    <source>
        <dbReference type="EMBL" id="KAK8849474.1"/>
    </source>
</evidence>
<dbReference type="AlphaFoldDB" id="A0AAW0YWT5"/>
<dbReference type="RefSeq" id="XP_066801362.1">
    <property type="nucleotide sequence ID" value="XM_066947903.1"/>
</dbReference>
<gene>
    <name evidence="2" type="ORF">IAR55_004807</name>
</gene>
<dbReference type="GeneID" id="92182065"/>
<organism evidence="2 3">
    <name type="scientific">Kwoniella newhampshirensis</name>
    <dbReference type="NCBI Taxonomy" id="1651941"/>
    <lineage>
        <taxon>Eukaryota</taxon>
        <taxon>Fungi</taxon>
        <taxon>Dikarya</taxon>
        <taxon>Basidiomycota</taxon>
        <taxon>Agaricomycotina</taxon>
        <taxon>Tremellomycetes</taxon>
        <taxon>Tremellales</taxon>
        <taxon>Cryptococcaceae</taxon>
        <taxon>Kwoniella</taxon>
    </lineage>
</organism>
<dbReference type="EMBL" id="JBCAWK010000009">
    <property type="protein sequence ID" value="KAK8849474.1"/>
    <property type="molecule type" value="Genomic_DNA"/>
</dbReference>
<name>A0AAW0YWT5_9TREE</name>
<dbReference type="KEGG" id="kne:92182065"/>
<keyword evidence="3" id="KW-1185">Reference proteome</keyword>
<evidence type="ECO:0000313" key="3">
    <source>
        <dbReference type="Proteomes" id="UP001388673"/>
    </source>
</evidence>
<feature type="coiled-coil region" evidence="1">
    <location>
        <begin position="81"/>
        <end position="108"/>
    </location>
</feature>
<evidence type="ECO:0008006" key="4">
    <source>
        <dbReference type="Google" id="ProtNLM"/>
    </source>
</evidence>